<gene>
    <name evidence="2" type="ORF">PIB30_060798</name>
</gene>
<evidence type="ECO:0000313" key="3">
    <source>
        <dbReference type="Proteomes" id="UP001341840"/>
    </source>
</evidence>
<accession>A0ABU6WKR0</accession>
<reference evidence="2 3" key="1">
    <citation type="journal article" date="2023" name="Plants (Basel)">
        <title>Bridging the Gap: Combining Genomics and Transcriptomics Approaches to Understand Stylosanthes scabra, an Orphan Legume from the Brazilian Caatinga.</title>
        <authorList>
            <person name="Ferreira-Neto J.R.C."/>
            <person name="da Silva M.D."/>
            <person name="Binneck E."/>
            <person name="de Melo N.F."/>
            <person name="da Silva R.H."/>
            <person name="de Melo A.L.T.M."/>
            <person name="Pandolfi V."/>
            <person name="Bustamante F.O."/>
            <person name="Brasileiro-Vidal A.C."/>
            <person name="Benko-Iseppon A.M."/>
        </authorList>
    </citation>
    <scope>NUCLEOTIDE SEQUENCE [LARGE SCALE GENOMIC DNA]</scope>
    <source>
        <tissue evidence="2">Leaves</tissue>
    </source>
</reference>
<dbReference type="InterPro" id="IPR006566">
    <property type="entry name" value="FBD"/>
</dbReference>
<dbReference type="Pfam" id="PF24758">
    <property type="entry name" value="LRR_At5g56370"/>
    <property type="match status" value="1"/>
</dbReference>
<dbReference type="InterPro" id="IPR055411">
    <property type="entry name" value="LRR_FXL15/At3g58940/PEG3-like"/>
</dbReference>
<comment type="caution">
    <text evidence="2">The sequence shown here is derived from an EMBL/GenBank/DDBJ whole genome shotgun (WGS) entry which is preliminary data.</text>
</comment>
<dbReference type="InterPro" id="IPR050232">
    <property type="entry name" value="FBL13/AtMIF1-like"/>
</dbReference>
<feature type="domain" description="F-box" evidence="1">
    <location>
        <begin position="52"/>
        <end position="88"/>
    </location>
</feature>
<dbReference type="Gene3D" id="3.80.10.10">
    <property type="entry name" value="Ribonuclease Inhibitor"/>
    <property type="match status" value="1"/>
</dbReference>
<dbReference type="PROSITE" id="PS50181">
    <property type="entry name" value="FBOX"/>
    <property type="match status" value="1"/>
</dbReference>
<dbReference type="SUPFAM" id="SSF81383">
    <property type="entry name" value="F-box domain"/>
    <property type="match status" value="1"/>
</dbReference>
<dbReference type="PANTHER" id="PTHR31900">
    <property type="entry name" value="F-BOX/RNI SUPERFAMILY PROTEIN-RELATED"/>
    <property type="match status" value="1"/>
</dbReference>
<dbReference type="InterPro" id="IPR053781">
    <property type="entry name" value="F-box_AtFBL13-like"/>
</dbReference>
<dbReference type="Gene3D" id="1.20.1280.50">
    <property type="match status" value="1"/>
</dbReference>
<evidence type="ECO:0000259" key="1">
    <source>
        <dbReference type="PROSITE" id="PS50181"/>
    </source>
</evidence>
<dbReference type="InterPro" id="IPR001810">
    <property type="entry name" value="F-box_dom"/>
</dbReference>
<sequence>MKPISLKELLNTEDRTDSTLSLPNLYEGYSEPPKQLEMEQEDNLETATTLNMDMISTLPDSLLCYILSFLPTRDSVATSILSRRWHHLWKELRVLDLDDAPFCTPERSAEEMDECFTAFVNEALARFPLINKFHLSCEVLCEDDFRSCINSVTGSHLQELFVSQMYSFENYGVPCGIFTCPSLVSLCLKGNISIDDEDLQSVHLPSLKYLELDVKYVNPDMILACCPALETLKLTLDRVEFPMHMPISTLKRLTFQDDAYHGEGIEHLEIETPSLEYLHVSLWCRYLQFSVTDFPNMVEAHLDIRPCKKDEHLGWIPEFLKAVCKTKLLRLESSTTECLLRAPPIDFPEFGCLLHLQLRFRSFKSRFLLDLLHCCHKLQVLIIQNELNGPPLNQKSMLQPTSVPNCVTSHLKILEFIGYHDSPEEHEFIAYILQNGLVLMRMKIHTHTSYGVKVKDHIFKELSVLPRSSNVCESIVD</sequence>
<dbReference type="SMART" id="SM00256">
    <property type="entry name" value="FBOX"/>
    <property type="match status" value="1"/>
</dbReference>
<dbReference type="Pfam" id="PF00646">
    <property type="entry name" value="F-box"/>
    <property type="match status" value="1"/>
</dbReference>
<dbReference type="InterPro" id="IPR032675">
    <property type="entry name" value="LRR_dom_sf"/>
</dbReference>
<dbReference type="SMART" id="SM00579">
    <property type="entry name" value="FBD"/>
    <property type="match status" value="1"/>
</dbReference>
<evidence type="ECO:0000313" key="2">
    <source>
        <dbReference type="EMBL" id="MED6185832.1"/>
    </source>
</evidence>
<dbReference type="PANTHER" id="PTHR31900:SF34">
    <property type="entry name" value="EMB|CAB62440.1-RELATED"/>
    <property type="match status" value="1"/>
</dbReference>
<dbReference type="Pfam" id="PF08387">
    <property type="entry name" value="FBD"/>
    <property type="match status" value="1"/>
</dbReference>
<dbReference type="SUPFAM" id="SSF52047">
    <property type="entry name" value="RNI-like"/>
    <property type="match status" value="1"/>
</dbReference>
<keyword evidence="3" id="KW-1185">Reference proteome</keyword>
<organism evidence="2 3">
    <name type="scientific">Stylosanthes scabra</name>
    <dbReference type="NCBI Taxonomy" id="79078"/>
    <lineage>
        <taxon>Eukaryota</taxon>
        <taxon>Viridiplantae</taxon>
        <taxon>Streptophyta</taxon>
        <taxon>Embryophyta</taxon>
        <taxon>Tracheophyta</taxon>
        <taxon>Spermatophyta</taxon>
        <taxon>Magnoliopsida</taxon>
        <taxon>eudicotyledons</taxon>
        <taxon>Gunneridae</taxon>
        <taxon>Pentapetalae</taxon>
        <taxon>rosids</taxon>
        <taxon>fabids</taxon>
        <taxon>Fabales</taxon>
        <taxon>Fabaceae</taxon>
        <taxon>Papilionoideae</taxon>
        <taxon>50 kb inversion clade</taxon>
        <taxon>dalbergioids sensu lato</taxon>
        <taxon>Dalbergieae</taxon>
        <taxon>Pterocarpus clade</taxon>
        <taxon>Stylosanthes</taxon>
    </lineage>
</organism>
<dbReference type="CDD" id="cd22160">
    <property type="entry name" value="F-box_AtFBL13-like"/>
    <property type="match status" value="1"/>
</dbReference>
<name>A0ABU6WKR0_9FABA</name>
<proteinExistence type="predicted"/>
<dbReference type="Proteomes" id="UP001341840">
    <property type="component" value="Unassembled WGS sequence"/>
</dbReference>
<dbReference type="EMBL" id="JASCZI010181785">
    <property type="protein sequence ID" value="MED6185832.1"/>
    <property type="molecule type" value="Genomic_DNA"/>
</dbReference>
<protein>
    <recommendedName>
        <fullName evidence="1">F-box domain-containing protein</fullName>
    </recommendedName>
</protein>
<dbReference type="InterPro" id="IPR036047">
    <property type="entry name" value="F-box-like_dom_sf"/>
</dbReference>